<dbReference type="PANTHER" id="PTHR35288">
    <property type="entry name" value="TAIL FIBER"/>
    <property type="match status" value="1"/>
</dbReference>
<evidence type="ECO:0000313" key="4">
    <source>
        <dbReference type="Proteomes" id="UP001412067"/>
    </source>
</evidence>
<feature type="transmembrane region" description="Helical" evidence="2">
    <location>
        <begin position="112"/>
        <end position="129"/>
    </location>
</feature>
<dbReference type="EMBL" id="JBBWWR010000017">
    <property type="protein sequence ID" value="KAK8945362.1"/>
    <property type="molecule type" value="Genomic_DNA"/>
</dbReference>
<dbReference type="Proteomes" id="UP001412067">
    <property type="component" value="Unassembled WGS sequence"/>
</dbReference>
<organism evidence="3 4">
    <name type="scientific">Platanthera guangdongensis</name>
    <dbReference type="NCBI Taxonomy" id="2320717"/>
    <lineage>
        <taxon>Eukaryota</taxon>
        <taxon>Viridiplantae</taxon>
        <taxon>Streptophyta</taxon>
        <taxon>Embryophyta</taxon>
        <taxon>Tracheophyta</taxon>
        <taxon>Spermatophyta</taxon>
        <taxon>Magnoliopsida</taxon>
        <taxon>Liliopsida</taxon>
        <taxon>Asparagales</taxon>
        <taxon>Orchidaceae</taxon>
        <taxon>Orchidoideae</taxon>
        <taxon>Orchideae</taxon>
        <taxon>Orchidinae</taxon>
        <taxon>Platanthera</taxon>
    </lineage>
</organism>
<comment type="caution">
    <text evidence="3">The sequence shown here is derived from an EMBL/GenBank/DDBJ whole genome shotgun (WGS) entry which is preliminary data.</text>
</comment>
<sequence length="198" mass="22481">MRRLTPLDLLAAGRRLLLILDHHIAQHSIWSPHSSEVDRGSCQLQGPRRHSRSWSHCRCLGTRGKLLYRCWSAHRPNKSRENEIVWHSSSGLGHGEGGILEKPVTIDPKKVVYIYPTMVIALICALFSVKSDAKKSSRTIKVQPIAKPLKNSINSKLKISTPNHFHKALLRPQSQDEVGKKQGKRGTHIRFKNYPPDR</sequence>
<feature type="compositionally biased region" description="Basic residues" evidence="1">
    <location>
        <begin position="181"/>
        <end position="191"/>
    </location>
</feature>
<proteinExistence type="predicted"/>
<accession>A0ABR2LM19</accession>
<reference evidence="3 4" key="1">
    <citation type="journal article" date="2022" name="Nat. Plants">
        <title>Genomes of leafy and leafless Platanthera orchids illuminate the evolution of mycoheterotrophy.</title>
        <authorList>
            <person name="Li M.H."/>
            <person name="Liu K.W."/>
            <person name="Li Z."/>
            <person name="Lu H.C."/>
            <person name="Ye Q.L."/>
            <person name="Zhang D."/>
            <person name="Wang J.Y."/>
            <person name="Li Y.F."/>
            <person name="Zhong Z.M."/>
            <person name="Liu X."/>
            <person name="Yu X."/>
            <person name="Liu D.K."/>
            <person name="Tu X.D."/>
            <person name="Liu B."/>
            <person name="Hao Y."/>
            <person name="Liao X.Y."/>
            <person name="Jiang Y.T."/>
            <person name="Sun W.H."/>
            <person name="Chen J."/>
            <person name="Chen Y.Q."/>
            <person name="Ai Y."/>
            <person name="Zhai J.W."/>
            <person name="Wu S.S."/>
            <person name="Zhou Z."/>
            <person name="Hsiao Y.Y."/>
            <person name="Wu W.L."/>
            <person name="Chen Y.Y."/>
            <person name="Lin Y.F."/>
            <person name="Hsu J.L."/>
            <person name="Li C.Y."/>
            <person name="Wang Z.W."/>
            <person name="Zhao X."/>
            <person name="Zhong W.Y."/>
            <person name="Ma X.K."/>
            <person name="Ma L."/>
            <person name="Huang J."/>
            <person name="Chen G.Z."/>
            <person name="Huang M.Z."/>
            <person name="Huang L."/>
            <person name="Peng D.H."/>
            <person name="Luo Y.B."/>
            <person name="Zou S.Q."/>
            <person name="Chen S.P."/>
            <person name="Lan S."/>
            <person name="Tsai W.C."/>
            <person name="Van de Peer Y."/>
            <person name="Liu Z.J."/>
        </authorList>
    </citation>
    <scope>NUCLEOTIDE SEQUENCE [LARGE SCALE GENOMIC DNA]</scope>
    <source>
        <strain evidence="3">Lor288</strain>
    </source>
</reference>
<keyword evidence="2" id="KW-0812">Transmembrane</keyword>
<dbReference type="PANTHER" id="PTHR35288:SF1">
    <property type="entry name" value="TAIL FIBER"/>
    <property type="match status" value="1"/>
</dbReference>
<evidence type="ECO:0000313" key="3">
    <source>
        <dbReference type="EMBL" id="KAK8945362.1"/>
    </source>
</evidence>
<protein>
    <submittedName>
        <fullName evidence="3">Uncharacterized protein</fullName>
    </submittedName>
</protein>
<gene>
    <name evidence="3" type="ORF">KSP40_PGU008593</name>
</gene>
<name>A0ABR2LM19_9ASPA</name>
<keyword evidence="4" id="KW-1185">Reference proteome</keyword>
<keyword evidence="2" id="KW-0472">Membrane</keyword>
<keyword evidence="2" id="KW-1133">Transmembrane helix</keyword>
<evidence type="ECO:0000256" key="1">
    <source>
        <dbReference type="SAM" id="MobiDB-lite"/>
    </source>
</evidence>
<feature type="region of interest" description="Disordered" evidence="1">
    <location>
        <begin position="173"/>
        <end position="198"/>
    </location>
</feature>
<evidence type="ECO:0000256" key="2">
    <source>
        <dbReference type="SAM" id="Phobius"/>
    </source>
</evidence>